<dbReference type="EMBL" id="EF157672">
    <property type="protein sequence ID" value="ABM53592.1"/>
    <property type="molecule type" value="Genomic_DNA"/>
</dbReference>
<keyword evidence="2" id="KW-1003">Cell membrane</keyword>
<dbReference type="InterPro" id="IPR005598">
    <property type="entry name" value="ATP_synth_I"/>
</dbReference>
<organism evidence="7">
    <name type="scientific">uncultured bacterium CBNPD1 BAC clone 2089</name>
    <dbReference type="NCBI Taxonomy" id="417311"/>
    <lineage>
        <taxon>Bacteria</taxon>
        <taxon>environmental samples</taxon>
    </lineage>
</organism>
<name>B1N6P6_9BACT</name>
<protein>
    <recommendedName>
        <fullName evidence="8">ATP synthase subunit I</fullName>
    </recommendedName>
</protein>
<evidence type="ECO:0000256" key="1">
    <source>
        <dbReference type="ARBA" id="ARBA00004651"/>
    </source>
</evidence>
<feature type="transmembrane region" description="Helical" evidence="6">
    <location>
        <begin position="79"/>
        <end position="103"/>
    </location>
</feature>
<keyword evidence="4 6" id="KW-1133">Transmembrane helix</keyword>
<feature type="transmembrane region" description="Helical" evidence="6">
    <location>
        <begin position="52"/>
        <end position="72"/>
    </location>
</feature>
<evidence type="ECO:0000256" key="6">
    <source>
        <dbReference type="SAM" id="Phobius"/>
    </source>
</evidence>
<evidence type="ECO:0008006" key="8">
    <source>
        <dbReference type="Google" id="ProtNLM"/>
    </source>
</evidence>
<feature type="transmembrane region" description="Helical" evidence="6">
    <location>
        <begin position="109"/>
        <end position="128"/>
    </location>
</feature>
<proteinExistence type="predicted"/>
<reference evidence="7" key="1">
    <citation type="journal article" date="2008" name="FEMS Microbiol. Ecol.">
        <title>Metagenomic analysis of a freshwater toxic cyanobacteria bloom.</title>
        <authorList>
            <person name="Pope P.B."/>
            <person name="Patel B.K."/>
        </authorList>
    </citation>
    <scope>NUCLEOTIDE SEQUENCE</scope>
</reference>
<evidence type="ECO:0000256" key="3">
    <source>
        <dbReference type="ARBA" id="ARBA00022692"/>
    </source>
</evidence>
<dbReference type="Pfam" id="PF03899">
    <property type="entry name" value="ATP-synt_I"/>
    <property type="match status" value="1"/>
</dbReference>
<evidence type="ECO:0000256" key="4">
    <source>
        <dbReference type="ARBA" id="ARBA00022989"/>
    </source>
</evidence>
<accession>B1N6P6</accession>
<keyword evidence="3 6" id="KW-0812">Transmembrane</keyword>
<feature type="transmembrane region" description="Helical" evidence="6">
    <location>
        <begin position="29"/>
        <end position="46"/>
    </location>
</feature>
<dbReference type="AlphaFoldDB" id="B1N6P6"/>
<sequence>MNAPANPLTTRFEGPAPEAQVTRHMLTRGAMVIPVLVAIAGFIWGADGALGCLYGVALVFVNFALVAGLISLTARISLALMMGAVLFGYLLRLGIIFLAVILVRDAGWVSLPALGFTIIVTHLGLLFWELRHVSATLAFPGLKPQSIPPARDHV</sequence>
<evidence type="ECO:0000256" key="2">
    <source>
        <dbReference type="ARBA" id="ARBA00022475"/>
    </source>
</evidence>
<keyword evidence="5 6" id="KW-0472">Membrane</keyword>
<dbReference type="GO" id="GO:0005886">
    <property type="term" value="C:plasma membrane"/>
    <property type="evidence" value="ECO:0007669"/>
    <property type="project" value="UniProtKB-SubCell"/>
</dbReference>
<evidence type="ECO:0000313" key="7">
    <source>
        <dbReference type="EMBL" id="ABM53592.1"/>
    </source>
</evidence>
<evidence type="ECO:0000256" key="5">
    <source>
        <dbReference type="ARBA" id="ARBA00023136"/>
    </source>
</evidence>
<comment type="subcellular location">
    <subcellularLocation>
        <location evidence="1">Cell membrane</location>
        <topology evidence="1">Multi-pass membrane protein</topology>
    </subcellularLocation>
</comment>